<accession>A0ACD5WBS2</accession>
<protein>
    <submittedName>
        <fullName evidence="1">Uncharacterized protein</fullName>
    </submittedName>
</protein>
<evidence type="ECO:0000313" key="1">
    <source>
        <dbReference type="EnsemblPlants" id="AVESA.00010b.r2.4AG0609940.1.CDS.1"/>
    </source>
</evidence>
<sequence>MDLDPAPPPPLPGSSQGAPPPVPAAADADDESALPVDLLLEIAARSDVVSVVRCAATSKPLRRAILDSGFRRLLALRAASTAGFDPALLRGVSYRLEDSQAERPVRVVQGIPATEPCLIRFDESLVFEPVASRDGLVVLRRLRPRPLFGQSLEEGPPGSVLRVVNSVTGDVSVLPSVAIRDYRKHALLNVEDHGRSFELLVADERLRTQIYSSRHGAWSPVRAPHLPRGSRPFHDSCPLVIGRTVHWLCNPEPLPPGRHLSGPEPYIVAMDIDTLQATIIDLPRGCTSRMTASMSHRGLLLAASVDGKLLVVVSETQVISMWTKAHPAEAEPSSPPRWTRQVLIDKQDWGVHSSVQFEGFGHRSGTVVLYIGRVGLIRLNLATKEANVVFYRSETAYVSQVCLHEINLSSVLQAMKPLS</sequence>
<proteinExistence type="predicted"/>
<reference evidence="1" key="1">
    <citation type="submission" date="2021-05" db="EMBL/GenBank/DDBJ databases">
        <authorList>
            <person name="Scholz U."/>
            <person name="Mascher M."/>
            <person name="Fiebig A."/>
        </authorList>
    </citation>
    <scope>NUCLEOTIDE SEQUENCE [LARGE SCALE GENOMIC DNA]</scope>
</reference>
<reference evidence="1" key="2">
    <citation type="submission" date="2025-09" db="UniProtKB">
        <authorList>
            <consortium name="EnsemblPlants"/>
        </authorList>
    </citation>
    <scope>IDENTIFICATION</scope>
</reference>
<organism evidence="1 2">
    <name type="scientific">Avena sativa</name>
    <name type="common">Oat</name>
    <dbReference type="NCBI Taxonomy" id="4498"/>
    <lineage>
        <taxon>Eukaryota</taxon>
        <taxon>Viridiplantae</taxon>
        <taxon>Streptophyta</taxon>
        <taxon>Embryophyta</taxon>
        <taxon>Tracheophyta</taxon>
        <taxon>Spermatophyta</taxon>
        <taxon>Magnoliopsida</taxon>
        <taxon>Liliopsida</taxon>
        <taxon>Poales</taxon>
        <taxon>Poaceae</taxon>
        <taxon>BOP clade</taxon>
        <taxon>Pooideae</taxon>
        <taxon>Poodae</taxon>
        <taxon>Poeae</taxon>
        <taxon>Poeae Chloroplast Group 1 (Aveneae type)</taxon>
        <taxon>Aveninae</taxon>
        <taxon>Avena</taxon>
    </lineage>
</organism>
<dbReference type="EnsemblPlants" id="AVESA.00010b.r2.4AG0609940.1">
    <property type="protein sequence ID" value="AVESA.00010b.r2.4AG0609940.1.CDS.1"/>
    <property type="gene ID" value="AVESA.00010b.r2.4AG0609940"/>
</dbReference>
<dbReference type="Proteomes" id="UP001732700">
    <property type="component" value="Chromosome 4A"/>
</dbReference>
<name>A0ACD5WBS2_AVESA</name>
<keyword evidence="2" id="KW-1185">Reference proteome</keyword>
<evidence type="ECO:0000313" key="2">
    <source>
        <dbReference type="Proteomes" id="UP001732700"/>
    </source>
</evidence>